<name>A0A0E9S1U8_ANGAN</name>
<reference evidence="1" key="2">
    <citation type="journal article" date="2015" name="Fish Shellfish Immunol.">
        <title>Early steps in the European eel (Anguilla anguilla)-Vibrio vulnificus interaction in the gills: Role of the RtxA13 toxin.</title>
        <authorList>
            <person name="Callol A."/>
            <person name="Pajuelo D."/>
            <person name="Ebbesson L."/>
            <person name="Teles M."/>
            <person name="MacKenzie S."/>
            <person name="Amaro C."/>
        </authorList>
    </citation>
    <scope>NUCLEOTIDE SEQUENCE</scope>
</reference>
<sequence>MVNVCTFLRHIMIIRFTAVYYIELS</sequence>
<accession>A0A0E9S1U8</accession>
<reference evidence="1" key="1">
    <citation type="submission" date="2014-11" db="EMBL/GenBank/DDBJ databases">
        <authorList>
            <person name="Amaro Gonzalez C."/>
        </authorList>
    </citation>
    <scope>NUCLEOTIDE SEQUENCE</scope>
</reference>
<evidence type="ECO:0000313" key="1">
    <source>
        <dbReference type="EMBL" id="JAH35236.1"/>
    </source>
</evidence>
<proteinExistence type="predicted"/>
<organism evidence="1">
    <name type="scientific">Anguilla anguilla</name>
    <name type="common">European freshwater eel</name>
    <name type="synonym">Muraena anguilla</name>
    <dbReference type="NCBI Taxonomy" id="7936"/>
    <lineage>
        <taxon>Eukaryota</taxon>
        <taxon>Metazoa</taxon>
        <taxon>Chordata</taxon>
        <taxon>Craniata</taxon>
        <taxon>Vertebrata</taxon>
        <taxon>Euteleostomi</taxon>
        <taxon>Actinopterygii</taxon>
        <taxon>Neopterygii</taxon>
        <taxon>Teleostei</taxon>
        <taxon>Anguilliformes</taxon>
        <taxon>Anguillidae</taxon>
        <taxon>Anguilla</taxon>
    </lineage>
</organism>
<dbReference type="EMBL" id="GBXM01073341">
    <property type="protein sequence ID" value="JAH35236.1"/>
    <property type="molecule type" value="Transcribed_RNA"/>
</dbReference>
<protein>
    <submittedName>
        <fullName evidence="1">Uncharacterized protein</fullName>
    </submittedName>
</protein>
<dbReference type="AlphaFoldDB" id="A0A0E9S1U8"/>